<comment type="caution">
    <text evidence="2">The sequence shown here is derived from an EMBL/GenBank/DDBJ whole genome shotgun (WGS) entry which is preliminary data.</text>
</comment>
<evidence type="ECO:0000259" key="1">
    <source>
        <dbReference type="Pfam" id="PF07157"/>
    </source>
</evidence>
<dbReference type="Pfam" id="PF07157">
    <property type="entry name" value="DNA_circ_N"/>
    <property type="match status" value="1"/>
</dbReference>
<evidence type="ECO:0000313" key="2">
    <source>
        <dbReference type="EMBL" id="GAA5102790.1"/>
    </source>
</evidence>
<reference evidence="3" key="1">
    <citation type="journal article" date="2019" name="Int. J. Syst. Evol. Microbiol.">
        <title>The Global Catalogue of Microorganisms (GCM) 10K type strain sequencing project: providing services to taxonomists for standard genome sequencing and annotation.</title>
        <authorList>
            <consortium name="The Broad Institute Genomics Platform"/>
            <consortium name="The Broad Institute Genome Sequencing Center for Infectious Disease"/>
            <person name="Wu L."/>
            <person name="Ma J."/>
        </authorList>
    </citation>
    <scope>NUCLEOTIDE SEQUENCE [LARGE SCALE GENOMIC DNA]</scope>
    <source>
        <strain evidence="3">JCM 18424</strain>
    </source>
</reference>
<gene>
    <name evidence="2" type="ORF">GCM10023338_20540</name>
</gene>
<dbReference type="EMBL" id="BAABKE010000007">
    <property type="protein sequence ID" value="GAA5102790.1"/>
    <property type="molecule type" value="Genomic_DNA"/>
</dbReference>
<proteinExistence type="predicted"/>
<protein>
    <submittedName>
        <fullName evidence="2">DNA circularization protein</fullName>
    </submittedName>
</protein>
<evidence type="ECO:0000313" key="3">
    <source>
        <dbReference type="Proteomes" id="UP001500631"/>
    </source>
</evidence>
<organism evidence="2 3">
    <name type="scientific">Wohlfahrtiimonas larvae</name>
    <dbReference type="NCBI Taxonomy" id="1157986"/>
    <lineage>
        <taxon>Bacteria</taxon>
        <taxon>Pseudomonadati</taxon>
        <taxon>Pseudomonadota</taxon>
        <taxon>Gammaproteobacteria</taxon>
        <taxon>Cardiobacteriales</taxon>
        <taxon>Ignatzschineriaceae</taxon>
        <taxon>Wohlfahrtiimonas</taxon>
    </lineage>
</organism>
<keyword evidence="3" id="KW-1185">Reference proteome</keyword>
<feature type="domain" description="DNA circulation N-terminal" evidence="1">
    <location>
        <begin position="7"/>
        <end position="91"/>
    </location>
</feature>
<name>A0ABP9MZZ4_9GAMM</name>
<accession>A0ABP9MZZ4</accession>
<dbReference type="InterPro" id="IPR009826">
    <property type="entry name" value="DNA_circ_N"/>
</dbReference>
<sequence>MAWAKSIQTASFKGIVFDVLAIEDAVERSIVEHQYAYSEGADLEDMGSTGREVTITAIFYGDRYESSLGGLLDYCEVRESGLLVHPVMGRMPNMQLFSARFRHEADNVDYVEFDLIFKKANRSTPLFEMTSMFGMLDNILNQIDSMINLVGGVYDGFMGKIRAINTYKSRVRGMNAIVRSMQSELSYQLGELNIVPSSSSSGSDQNFMTSIHKDTQQLVTAKRVNNPISSMSEYEAVKRELNAVNAMPVKVAQGNSRVDLGVPMTVEDAKEIQIFIQLMTQSIRTSVVVDLLERDDLNPNEIETLVNDARTSAQQIIDRIRKDDFMRELNEYDELFVLVESLRASQHSLKQIAEIIISKRPPLLVRRAPFDGTLHQIAHHFYQDFKRYDELVKLNPHITHPSFIQTGDFINGYAE</sequence>
<dbReference type="RefSeq" id="WP_077926855.1">
    <property type="nucleotide sequence ID" value="NZ_BAABKE010000007.1"/>
</dbReference>
<dbReference type="Proteomes" id="UP001500631">
    <property type="component" value="Unassembled WGS sequence"/>
</dbReference>